<keyword evidence="8" id="KW-0732">Signal</keyword>
<evidence type="ECO:0000259" key="9">
    <source>
        <dbReference type="Pfam" id="PF14905"/>
    </source>
</evidence>
<accession>A0A512RM86</accession>
<dbReference type="InterPro" id="IPR039426">
    <property type="entry name" value="TonB-dep_rcpt-like"/>
</dbReference>
<keyword evidence="2 7" id="KW-0813">Transport</keyword>
<dbReference type="RefSeq" id="WP_146863526.1">
    <property type="nucleotide sequence ID" value="NZ_BKAU01000002.1"/>
</dbReference>
<dbReference type="GO" id="GO:0009279">
    <property type="term" value="C:cell outer membrane"/>
    <property type="evidence" value="ECO:0007669"/>
    <property type="project" value="UniProtKB-SubCell"/>
</dbReference>
<dbReference type="Gene3D" id="2.40.170.20">
    <property type="entry name" value="TonB-dependent receptor, beta-barrel domain"/>
    <property type="match status" value="1"/>
</dbReference>
<dbReference type="InterPro" id="IPR036942">
    <property type="entry name" value="Beta-barrel_TonB_sf"/>
</dbReference>
<evidence type="ECO:0000256" key="7">
    <source>
        <dbReference type="PROSITE-ProRule" id="PRU01360"/>
    </source>
</evidence>
<keyword evidence="5 7" id="KW-0472">Membrane</keyword>
<evidence type="ECO:0000256" key="4">
    <source>
        <dbReference type="ARBA" id="ARBA00022692"/>
    </source>
</evidence>
<evidence type="ECO:0000313" key="11">
    <source>
        <dbReference type="Proteomes" id="UP000321436"/>
    </source>
</evidence>
<dbReference type="AlphaFoldDB" id="A0A512RM86"/>
<comment type="caution">
    <text evidence="10">The sequence shown here is derived from an EMBL/GenBank/DDBJ whole genome shotgun (WGS) entry which is preliminary data.</text>
</comment>
<name>A0A512RM86_9BACT</name>
<feature type="chain" id="PRO_5021919699" evidence="8">
    <location>
        <begin position="22"/>
        <end position="822"/>
    </location>
</feature>
<dbReference type="PANTHER" id="PTHR40980:SF4">
    <property type="entry name" value="TONB-DEPENDENT RECEPTOR-LIKE BETA-BARREL DOMAIN-CONTAINING PROTEIN"/>
    <property type="match status" value="1"/>
</dbReference>
<evidence type="ECO:0000256" key="5">
    <source>
        <dbReference type="ARBA" id="ARBA00023136"/>
    </source>
</evidence>
<dbReference type="InterPro" id="IPR008969">
    <property type="entry name" value="CarboxyPept-like_regulatory"/>
</dbReference>
<gene>
    <name evidence="10" type="ORF">CCY01nite_30780</name>
</gene>
<feature type="signal peptide" evidence="8">
    <location>
        <begin position="1"/>
        <end position="21"/>
    </location>
</feature>
<evidence type="ECO:0000256" key="3">
    <source>
        <dbReference type="ARBA" id="ARBA00022452"/>
    </source>
</evidence>
<dbReference type="InterPro" id="IPR041700">
    <property type="entry name" value="OMP_b-brl_3"/>
</dbReference>
<dbReference type="PANTHER" id="PTHR40980">
    <property type="entry name" value="PLUG DOMAIN-CONTAINING PROTEIN"/>
    <property type="match status" value="1"/>
</dbReference>
<evidence type="ECO:0000256" key="8">
    <source>
        <dbReference type="SAM" id="SignalP"/>
    </source>
</evidence>
<dbReference type="OrthoDB" id="905812at2"/>
<dbReference type="Gene3D" id="2.170.130.10">
    <property type="entry name" value="TonB-dependent receptor, plug domain"/>
    <property type="match status" value="1"/>
</dbReference>
<protein>
    <submittedName>
        <fullName evidence="10">TonB-dependent receptor</fullName>
    </submittedName>
</protein>
<sequence length="822" mass="92181">MKKIIKLLTLSVLLISINNMAQAQAPNGQQTQKGRISGTVVRTDKKPVEFATITLLRVKDSSLVKGAIASVEGKYEFEGIPGGRYLVAAVNMGMKKTFSVPFTVNGAPVKVPALVLSEDTRNLKEVNVTAKRPFIEQKADKMVVNVENSVVAAGGTAMEVLQQSPGVQVDKDDNISMRGKNGVIIMIDGKPTNMSAQDVALLLKNMPSSNVDQIELIANPSAKYDAAGNAGIINIKLKKNSTYGTNGSVNIGGGQGKLPKLNTGVSVNHRNEHINVYGSYNYNYNGNFENLDIYRDNMEESGRMVFDQNSYLDKKSNYHGAKAGLDYFINKNHTIGVMANVSLGDWTGKGNSMTWIGNGEAIDSSLKTKTDNRSKWDRQSWNLNYKGRLDTTGKELNIDLDYSRNVDKRNNLLYSAYMDGGGKQYYRGDTTRSLQPSIIDIKTVKIDYTHPLKKEAKLEAGIKLSFVNSDNNSRFDSLKLAQWEYDINRSNYFIYEENVNAAYINYSRQFKKLGVQAGLRAEQTNVKGNSITLQQVNDTSYLNFFPSVFLSYQASTDHQWGVSYSRRLQRPNYNNLNPFEFFLDRYTKAGGNPNLRPQFSSNFELRHTFKSFLNTAIGYSHTNDMLSRILEPGVDPKTGDTTVLVYKYMNVAKRDNVNLNISAPVPVTKWWNSFTNLSVFYNAFETVVSGEQIKRSSGGFYGQTQHTFTLSKTLSAEASFFYVSPQISDEGLFKMKSMYAFNIGFSQQVLKKKGTVKLNVNDVFNTQRFRGEYSTANRDVSLGTRWDSRQIRASFTYRFGNSNVKEARNRKTGLEDELNRVK</sequence>
<keyword evidence="3 7" id="KW-1134">Transmembrane beta strand</keyword>
<keyword evidence="11" id="KW-1185">Reference proteome</keyword>
<proteinExistence type="inferred from homology"/>
<comment type="subcellular location">
    <subcellularLocation>
        <location evidence="1 7">Cell outer membrane</location>
        <topology evidence="1 7">Multi-pass membrane protein</topology>
    </subcellularLocation>
</comment>
<evidence type="ECO:0000256" key="2">
    <source>
        <dbReference type="ARBA" id="ARBA00022448"/>
    </source>
</evidence>
<reference evidence="10 11" key="1">
    <citation type="submission" date="2019-07" db="EMBL/GenBank/DDBJ databases">
        <title>Whole genome shotgun sequence of Chitinophaga cymbidii NBRC 109752.</title>
        <authorList>
            <person name="Hosoyama A."/>
            <person name="Uohara A."/>
            <person name="Ohji S."/>
            <person name="Ichikawa N."/>
        </authorList>
    </citation>
    <scope>NUCLEOTIDE SEQUENCE [LARGE SCALE GENOMIC DNA]</scope>
    <source>
        <strain evidence="10 11">NBRC 109752</strain>
    </source>
</reference>
<keyword evidence="6 7" id="KW-0998">Cell outer membrane</keyword>
<dbReference type="SUPFAM" id="SSF56935">
    <property type="entry name" value="Porins"/>
    <property type="match status" value="1"/>
</dbReference>
<dbReference type="InterPro" id="IPR037066">
    <property type="entry name" value="Plug_dom_sf"/>
</dbReference>
<dbReference type="Pfam" id="PF13620">
    <property type="entry name" value="CarboxypepD_reg"/>
    <property type="match status" value="1"/>
</dbReference>
<dbReference type="EMBL" id="BKAU01000002">
    <property type="protein sequence ID" value="GEP96818.1"/>
    <property type="molecule type" value="Genomic_DNA"/>
</dbReference>
<evidence type="ECO:0000256" key="1">
    <source>
        <dbReference type="ARBA" id="ARBA00004571"/>
    </source>
</evidence>
<evidence type="ECO:0000256" key="6">
    <source>
        <dbReference type="ARBA" id="ARBA00023237"/>
    </source>
</evidence>
<dbReference type="Proteomes" id="UP000321436">
    <property type="component" value="Unassembled WGS sequence"/>
</dbReference>
<dbReference type="PROSITE" id="PS52016">
    <property type="entry name" value="TONB_DEPENDENT_REC_3"/>
    <property type="match status" value="1"/>
</dbReference>
<dbReference type="SUPFAM" id="SSF49464">
    <property type="entry name" value="Carboxypeptidase regulatory domain-like"/>
    <property type="match status" value="1"/>
</dbReference>
<comment type="similarity">
    <text evidence="7">Belongs to the TonB-dependent receptor family.</text>
</comment>
<keyword evidence="4 7" id="KW-0812">Transmembrane</keyword>
<organism evidence="10 11">
    <name type="scientific">Chitinophaga cymbidii</name>
    <dbReference type="NCBI Taxonomy" id="1096750"/>
    <lineage>
        <taxon>Bacteria</taxon>
        <taxon>Pseudomonadati</taxon>
        <taxon>Bacteroidota</taxon>
        <taxon>Chitinophagia</taxon>
        <taxon>Chitinophagales</taxon>
        <taxon>Chitinophagaceae</taxon>
        <taxon>Chitinophaga</taxon>
    </lineage>
</organism>
<evidence type="ECO:0000313" key="10">
    <source>
        <dbReference type="EMBL" id="GEP96818.1"/>
    </source>
</evidence>
<feature type="domain" description="Outer membrane protein beta-barrel" evidence="9">
    <location>
        <begin position="388"/>
        <end position="797"/>
    </location>
</feature>
<keyword evidence="10" id="KW-0675">Receptor</keyword>
<dbReference type="Pfam" id="PF14905">
    <property type="entry name" value="OMP_b-brl_3"/>
    <property type="match status" value="1"/>
</dbReference>